<gene>
    <name evidence="3" type="ORF">D0Z70_01555</name>
</gene>
<comment type="caution">
    <text evidence="3">The sequence shown here is derived from an EMBL/GenBank/DDBJ whole genome shotgun (WGS) entry which is preliminary data.</text>
</comment>
<sequence length="127" mass="13037">MSEMHNRNAATRFMLGTALLASPSAAWAQDTASAEAPVSDEIIVTALKRNQSLQTVPTTVSVVGGDALATANVASIEQLTSIVPGVRIQNAPAGLVNPMMRGLGSSPTASNRPSACSSMASFWAIPV</sequence>
<dbReference type="Gene3D" id="2.170.130.10">
    <property type="entry name" value="TonB-dependent receptor, plug domain"/>
    <property type="match status" value="1"/>
</dbReference>
<dbReference type="EMBL" id="QVRA01000001">
    <property type="protein sequence ID" value="RJG57920.1"/>
    <property type="molecule type" value="Genomic_DNA"/>
</dbReference>
<reference evidence="3 4" key="1">
    <citation type="submission" date="2018-08" db="EMBL/GenBank/DDBJ databases">
        <title>Sphingobium sp. EO9.</title>
        <authorList>
            <person name="Park Y."/>
            <person name="Kim K.H."/>
            <person name="Jeon C.O."/>
        </authorList>
    </citation>
    <scope>NUCLEOTIDE SEQUENCE [LARGE SCALE GENOMIC DNA]</scope>
    <source>
        <strain evidence="3 4">EO9</strain>
    </source>
</reference>
<organism evidence="3 4">
    <name type="scientific">Sphingobium terrigena</name>
    <dbReference type="NCBI Taxonomy" id="2304063"/>
    <lineage>
        <taxon>Bacteria</taxon>
        <taxon>Pseudomonadati</taxon>
        <taxon>Pseudomonadota</taxon>
        <taxon>Alphaproteobacteria</taxon>
        <taxon>Sphingomonadales</taxon>
        <taxon>Sphingomonadaceae</taxon>
        <taxon>Sphingobium</taxon>
    </lineage>
</organism>
<keyword evidence="4" id="KW-1185">Reference proteome</keyword>
<evidence type="ECO:0000259" key="2">
    <source>
        <dbReference type="Pfam" id="PF07715"/>
    </source>
</evidence>
<feature type="chain" id="PRO_5019460652" description="TonB-dependent receptor plug domain-containing protein" evidence="1">
    <location>
        <begin position="29"/>
        <end position="127"/>
    </location>
</feature>
<keyword evidence="1" id="KW-0732">Signal</keyword>
<dbReference type="SUPFAM" id="SSF56935">
    <property type="entry name" value="Porins"/>
    <property type="match status" value="1"/>
</dbReference>
<evidence type="ECO:0000256" key="1">
    <source>
        <dbReference type="SAM" id="SignalP"/>
    </source>
</evidence>
<dbReference type="AlphaFoldDB" id="A0A418YYI3"/>
<evidence type="ECO:0000313" key="4">
    <source>
        <dbReference type="Proteomes" id="UP000283469"/>
    </source>
</evidence>
<accession>A0A418YYI3</accession>
<feature type="signal peptide" evidence="1">
    <location>
        <begin position="1"/>
        <end position="28"/>
    </location>
</feature>
<dbReference type="Proteomes" id="UP000283469">
    <property type="component" value="Unassembled WGS sequence"/>
</dbReference>
<evidence type="ECO:0000313" key="3">
    <source>
        <dbReference type="EMBL" id="RJG57920.1"/>
    </source>
</evidence>
<feature type="domain" description="TonB-dependent receptor plug" evidence="2">
    <location>
        <begin position="53"/>
        <end position="107"/>
    </location>
</feature>
<dbReference type="InterPro" id="IPR012910">
    <property type="entry name" value="Plug_dom"/>
</dbReference>
<dbReference type="InterPro" id="IPR037066">
    <property type="entry name" value="Plug_dom_sf"/>
</dbReference>
<dbReference type="RefSeq" id="WP_119743641.1">
    <property type="nucleotide sequence ID" value="NZ_QVRA01000001.1"/>
</dbReference>
<protein>
    <recommendedName>
        <fullName evidence="2">TonB-dependent receptor plug domain-containing protein</fullName>
    </recommendedName>
</protein>
<name>A0A418YYI3_9SPHN</name>
<dbReference type="Pfam" id="PF07715">
    <property type="entry name" value="Plug"/>
    <property type="match status" value="1"/>
</dbReference>
<proteinExistence type="predicted"/>